<evidence type="ECO:0000313" key="1">
    <source>
        <dbReference type="EMBL" id="HIX87190.1"/>
    </source>
</evidence>
<dbReference type="AlphaFoldDB" id="A0A9D2BQY4"/>
<comment type="caution">
    <text evidence="1">The sequence shown here is derived from an EMBL/GenBank/DDBJ whole genome shotgun (WGS) entry which is preliminary data.</text>
</comment>
<reference evidence="1" key="2">
    <citation type="submission" date="2021-04" db="EMBL/GenBank/DDBJ databases">
        <authorList>
            <person name="Gilroy R."/>
        </authorList>
    </citation>
    <scope>NUCLEOTIDE SEQUENCE</scope>
    <source>
        <strain evidence="1">ChiHecec2B26-12326</strain>
    </source>
</reference>
<reference evidence="1" key="1">
    <citation type="journal article" date="2021" name="PeerJ">
        <title>Extensive microbial diversity within the chicken gut microbiome revealed by metagenomics and culture.</title>
        <authorList>
            <person name="Gilroy R."/>
            <person name="Ravi A."/>
            <person name="Getino M."/>
            <person name="Pursley I."/>
            <person name="Horton D.L."/>
            <person name="Alikhan N.F."/>
            <person name="Baker D."/>
            <person name="Gharbi K."/>
            <person name="Hall N."/>
            <person name="Watson M."/>
            <person name="Adriaenssens E.M."/>
            <person name="Foster-Nyarko E."/>
            <person name="Jarju S."/>
            <person name="Secka A."/>
            <person name="Antonio M."/>
            <person name="Oren A."/>
            <person name="Chaudhuri R.R."/>
            <person name="La Ragione R."/>
            <person name="Hildebrand F."/>
            <person name="Pallen M.J."/>
        </authorList>
    </citation>
    <scope>NUCLEOTIDE SEQUENCE</scope>
    <source>
        <strain evidence="1">ChiHecec2B26-12326</strain>
    </source>
</reference>
<gene>
    <name evidence="1" type="ORF">H9848_11385</name>
</gene>
<name>A0A9D2BQY4_9BACT</name>
<organism evidence="1 2">
    <name type="scientific">Candidatus Parabacteroides intestinigallinarum</name>
    <dbReference type="NCBI Taxonomy" id="2838722"/>
    <lineage>
        <taxon>Bacteria</taxon>
        <taxon>Pseudomonadati</taxon>
        <taxon>Bacteroidota</taxon>
        <taxon>Bacteroidia</taxon>
        <taxon>Bacteroidales</taxon>
        <taxon>Tannerellaceae</taxon>
        <taxon>Parabacteroides</taxon>
    </lineage>
</organism>
<sequence length="46" mass="5568">MTNEDYMNEELEALAAMTEEEACRVYNVDFKAEAEIYIREWWLYIA</sequence>
<protein>
    <submittedName>
        <fullName evidence="1">Uncharacterized protein</fullName>
    </submittedName>
</protein>
<dbReference type="EMBL" id="DXEN01000083">
    <property type="protein sequence ID" value="HIX87190.1"/>
    <property type="molecule type" value="Genomic_DNA"/>
</dbReference>
<proteinExistence type="predicted"/>
<dbReference type="Proteomes" id="UP000823847">
    <property type="component" value="Unassembled WGS sequence"/>
</dbReference>
<accession>A0A9D2BQY4</accession>
<evidence type="ECO:0000313" key="2">
    <source>
        <dbReference type="Proteomes" id="UP000823847"/>
    </source>
</evidence>